<dbReference type="KEGG" id="ppsc:EHS13_31780"/>
<dbReference type="CDD" id="cd03024">
    <property type="entry name" value="DsbA_FrnE"/>
    <property type="match status" value="1"/>
</dbReference>
<name>A0A6B8RTN4_9BACL</name>
<dbReference type="Gene3D" id="3.40.30.10">
    <property type="entry name" value="Glutaredoxin"/>
    <property type="match status" value="1"/>
</dbReference>
<keyword evidence="3" id="KW-1185">Reference proteome</keyword>
<dbReference type="OrthoDB" id="9799122at2"/>
<organism evidence="2 3">
    <name type="scientific">Paenibacillus psychroresistens</name>
    <dbReference type="NCBI Taxonomy" id="1778678"/>
    <lineage>
        <taxon>Bacteria</taxon>
        <taxon>Bacillati</taxon>
        <taxon>Bacillota</taxon>
        <taxon>Bacilli</taxon>
        <taxon>Bacillales</taxon>
        <taxon>Paenibacillaceae</taxon>
        <taxon>Paenibacillus</taxon>
    </lineage>
</organism>
<protein>
    <submittedName>
        <fullName evidence="2">DsbA family oxidoreductase</fullName>
    </submittedName>
</protein>
<dbReference type="PANTHER" id="PTHR13887:SF41">
    <property type="entry name" value="THIOREDOXIN SUPERFAMILY PROTEIN"/>
    <property type="match status" value="1"/>
</dbReference>
<dbReference type="Pfam" id="PF01323">
    <property type="entry name" value="DSBA"/>
    <property type="match status" value="1"/>
</dbReference>
<evidence type="ECO:0000259" key="1">
    <source>
        <dbReference type="Pfam" id="PF01323"/>
    </source>
</evidence>
<evidence type="ECO:0000313" key="2">
    <source>
        <dbReference type="EMBL" id="QGQ99132.1"/>
    </source>
</evidence>
<accession>A0A6B8RTN4</accession>
<reference evidence="3" key="1">
    <citation type="submission" date="2018-11" db="EMBL/GenBank/DDBJ databases">
        <title>Complete genome sequence of Paenibacillus sp. ML311-T8.</title>
        <authorList>
            <person name="Nam Y.-D."/>
            <person name="Kang J."/>
            <person name="Chung W.-H."/>
            <person name="Park Y.S."/>
        </authorList>
    </citation>
    <scope>NUCLEOTIDE SEQUENCE [LARGE SCALE GENOMIC DNA]</scope>
    <source>
        <strain evidence="3">ML311-T8</strain>
    </source>
</reference>
<dbReference type="SUPFAM" id="SSF52833">
    <property type="entry name" value="Thioredoxin-like"/>
    <property type="match status" value="1"/>
</dbReference>
<gene>
    <name evidence="2" type="ORF">EHS13_31780</name>
</gene>
<dbReference type="AlphaFoldDB" id="A0A6B8RTN4"/>
<dbReference type="InterPro" id="IPR036249">
    <property type="entry name" value="Thioredoxin-like_sf"/>
</dbReference>
<proteinExistence type="predicted"/>
<dbReference type="RefSeq" id="WP_155704240.1">
    <property type="nucleotide sequence ID" value="NZ_CP034235.1"/>
</dbReference>
<evidence type="ECO:0000313" key="3">
    <source>
        <dbReference type="Proteomes" id="UP000426246"/>
    </source>
</evidence>
<dbReference type="PANTHER" id="PTHR13887">
    <property type="entry name" value="GLUTATHIONE S-TRANSFERASE KAPPA"/>
    <property type="match status" value="1"/>
</dbReference>
<dbReference type="GO" id="GO:0016491">
    <property type="term" value="F:oxidoreductase activity"/>
    <property type="evidence" value="ECO:0007669"/>
    <property type="project" value="InterPro"/>
</dbReference>
<feature type="domain" description="DSBA-like thioredoxin" evidence="1">
    <location>
        <begin position="6"/>
        <end position="202"/>
    </location>
</feature>
<sequence>MKDLIIDVYMDTMCPWCRMGTTSLLTALKQLPEDTKATVRWHAFQINPNIRPEGEDYRQLMIGRLGGAAQFAARMKQYDENGANYGLKYNMDIVKYTPNTTLSHQLIAITPADQQVQLIEKIYTAYFEDGIDIGNIDELVKIASANGSSNDAELKLRLTKGDGIEKVELGQRNAEKLGVRGVPYFVINEEISLSGLKSPDEFIQVFKKATQTS</sequence>
<dbReference type="Proteomes" id="UP000426246">
    <property type="component" value="Chromosome"/>
</dbReference>
<dbReference type="InterPro" id="IPR001853">
    <property type="entry name" value="DSBA-like_thioredoxin_dom"/>
</dbReference>
<dbReference type="EMBL" id="CP034235">
    <property type="protein sequence ID" value="QGQ99132.1"/>
    <property type="molecule type" value="Genomic_DNA"/>
</dbReference>